<dbReference type="EC" id="1.17.99.6" evidence="4 17"/>
<dbReference type="AlphaFoldDB" id="A0A1V5T4D8"/>
<dbReference type="Proteomes" id="UP000485569">
    <property type="component" value="Unassembled WGS sequence"/>
</dbReference>
<protein>
    <recommendedName>
        <fullName evidence="5 17">Epoxyqueuosine reductase QueH</fullName>
        <ecNumber evidence="4 17">1.17.99.6</ecNumber>
    </recommendedName>
    <alternativeName>
        <fullName evidence="15 17">Queuosine biosynthesis protein QueH</fullName>
    </alternativeName>
</protein>
<feature type="binding site" evidence="17">
    <location>
        <position position="11"/>
    </location>
    <ligand>
        <name>[4Fe-4S] cluster</name>
        <dbReference type="ChEBI" id="CHEBI:49883"/>
    </ligand>
</feature>
<feature type="binding site" evidence="17">
    <location>
        <position position="85"/>
    </location>
    <ligand>
        <name>[4Fe-4S] cluster</name>
        <dbReference type="ChEBI" id="CHEBI:49883"/>
    </ligand>
</feature>
<keyword evidence="10 17" id="KW-0560">Oxidoreductase</keyword>
<evidence type="ECO:0000256" key="13">
    <source>
        <dbReference type="ARBA" id="ARBA00023157"/>
    </source>
</evidence>
<comment type="function">
    <text evidence="1 17">Catalyzes the conversion of epoxyqueuosine (oQ) to queuosine (Q), which is a hypermodified base found in the wobble positions of tRNA(Asp), tRNA(Asn), tRNA(His) and tRNA(Tyr).</text>
</comment>
<dbReference type="GO" id="GO:0052693">
    <property type="term" value="F:epoxyqueuosine reductase activity"/>
    <property type="evidence" value="ECO:0007669"/>
    <property type="project" value="UniProtKB-UniRule"/>
</dbReference>
<evidence type="ECO:0000256" key="17">
    <source>
        <dbReference type="HAMAP-Rule" id="MF_02089"/>
    </source>
</evidence>
<evidence type="ECO:0000256" key="11">
    <source>
        <dbReference type="ARBA" id="ARBA00023004"/>
    </source>
</evidence>
<gene>
    <name evidence="17" type="primary">queH</name>
    <name evidence="18" type="ORF">BWY41_00169</name>
</gene>
<dbReference type="Pfam" id="PF02677">
    <property type="entry name" value="QueH"/>
    <property type="match status" value="1"/>
</dbReference>
<feature type="binding site" evidence="17">
    <location>
        <position position="12"/>
    </location>
    <ligand>
        <name>[4Fe-4S] cluster</name>
        <dbReference type="ChEBI" id="CHEBI:49883"/>
    </ligand>
</feature>
<evidence type="ECO:0000256" key="4">
    <source>
        <dbReference type="ARBA" id="ARBA00012622"/>
    </source>
</evidence>
<comment type="catalytic activity">
    <reaction evidence="16 17">
        <text>epoxyqueuosine(34) in tRNA + AH2 = queuosine(34) in tRNA + A + H2O</text>
        <dbReference type="Rhea" id="RHEA:32159"/>
        <dbReference type="Rhea" id="RHEA-COMP:18571"/>
        <dbReference type="Rhea" id="RHEA-COMP:18582"/>
        <dbReference type="ChEBI" id="CHEBI:13193"/>
        <dbReference type="ChEBI" id="CHEBI:15377"/>
        <dbReference type="ChEBI" id="CHEBI:17499"/>
        <dbReference type="ChEBI" id="CHEBI:194431"/>
        <dbReference type="ChEBI" id="CHEBI:194443"/>
        <dbReference type="EC" id="1.17.99.6"/>
    </reaction>
</comment>
<keyword evidence="8 17" id="KW-0479">Metal-binding</keyword>
<dbReference type="PANTHER" id="PTHR36701">
    <property type="entry name" value="EPOXYQUEUOSINE REDUCTASE QUEH"/>
    <property type="match status" value="1"/>
</dbReference>
<evidence type="ECO:0000256" key="7">
    <source>
        <dbReference type="ARBA" id="ARBA00022694"/>
    </source>
</evidence>
<dbReference type="HAMAP" id="MF_02089">
    <property type="entry name" value="QueH"/>
    <property type="match status" value="1"/>
</dbReference>
<evidence type="ECO:0000256" key="12">
    <source>
        <dbReference type="ARBA" id="ARBA00023014"/>
    </source>
</evidence>
<comment type="pathway">
    <text evidence="2 17">tRNA modification; tRNA-queuosine biosynthesis.</text>
</comment>
<keyword evidence="7 17" id="KW-0819">tRNA processing</keyword>
<sequence length="189" mass="22518">MNKPQLLLHTCCGPCAAGIQAELEKEGWEVTFLFYNPNIHPYDEYCRRMESFYRYLEMTGQKGLTPFPYQPADYFQSISSEINRCSGCYRLRLKKVAEWGKRNSFQHFATTLTISPYQNQEKIFLVGEQIAHNNDMVFLKRNFQPLYRNSRDRSVELNLYRQKYCGCIFSLWEGDKKRLWKYLFGQKPL</sequence>
<evidence type="ECO:0000256" key="1">
    <source>
        <dbReference type="ARBA" id="ARBA00002268"/>
    </source>
</evidence>
<keyword evidence="6 17" id="KW-0004">4Fe-4S</keyword>
<dbReference type="GO" id="GO:0008616">
    <property type="term" value="P:tRNA queuosine(34) biosynthetic process"/>
    <property type="evidence" value="ECO:0007669"/>
    <property type="project" value="UniProtKB-UniRule"/>
</dbReference>
<dbReference type="PANTHER" id="PTHR36701:SF1">
    <property type="entry name" value="EPOXYQUEUOSINE REDUCTASE QUEH"/>
    <property type="match status" value="1"/>
</dbReference>
<reference evidence="18" key="1">
    <citation type="submission" date="2017-02" db="EMBL/GenBank/DDBJ databases">
        <title>Delving into the versatile metabolic prowess of the omnipresent phylum Bacteroidetes.</title>
        <authorList>
            <person name="Nobu M.K."/>
            <person name="Mei R."/>
            <person name="Narihiro T."/>
            <person name="Kuroda K."/>
            <person name="Liu W.-T."/>
        </authorList>
    </citation>
    <scope>NUCLEOTIDE SEQUENCE</scope>
    <source>
        <strain evidence="18">ADurb.Bin276</strain>
    </source>
</reference>
<evidence type="ECO:0000256" key="8">
    <source>
        <dbReference type="ARBA" id="ARBA00022723"/>
    </source>
</evidence>
<name>A0A1V5T4D8_9BACT</name>
<dbReference type="GO" id="GO:0051539">
    <property type="term" value="F:4 iron, 4 sulfur cluster binding"/>
    <property type="evidence" value="ECO:0007669"/>
    <property type="project" value="UniProtKB-UniRule"/>
</dbReference>
<keyword evidence="11 17" id="KW-0408">Iron</keyword>
<organism evidence="18">
    <name type="scientific">Candidatus Atribacter allofermentans</name>
    <dbReference type="NCBI Taxonomy" id="1852833"/>
    <lineage>
        <taxon>Bacteria</taxon>
        <taxon>Pseudomonadati</taxon>
        <taxon>Atribacterota</taxon>
        <taxon>Atribacteria</taxon>
        <taxon>Atribacterales</taxon>
        <taxon>Atribacteraceae</taxon>
        <taxon>Atribacter</taxon>
    </lineage>
</organism>
<evidence type="ECO:0000256" key="10">
    <source>
        <dbReference type="ARBA" id="ARBA00023002"/>
    </source>
</evidence>
<dbReference type="InterPro" id="IPR003828">
    <property type="entry name" value="QueH"/>
</dbReference>
<keyword evidence="12 17" id="KW-0411">Iron-sulfur</keyword>
<evidence type="ECO:0000256" key="2">
    <source>
        <dbReference type="ARBA" id="ARBA00004691"/>
    </source>
</evidence>
<evidence type="ECO:0000256" key="14">
    <source>
        <dbReference type="ARBA" id="ARBA00023284"/>
    </source>
</evidence>
<evidence type="ECO:0000256" key="16">
    <source>
        <dbReference type="ARBA" id="ARBA00047415"/>
    </source>
</evidence>
<accession>A0A1V5T4D8</accession>
<evidence type="ECO:0000256" key="6">
    <source>
        <dbReference type="ARBA" id="ARBA00022485"/>
    </source>
</evidence>
<keyword evidence="14 17" id="KW-0676">Redox-active center</keyword>
<keyword evidence="9 17" id="KW-0671">Queuosine biosynthesis</keyword>
<evidence type="ECO:0000256" key="5">
    <source>
        <dbReference type="ARBA" id="ARBA00016895"/>
    </source>
</evidence>
<comment type="similarity">
    <text evidence="3 17">Belongs to the QueH family.</text>
</comment>
<evidence type="ECO:0000313" key="18">
    <source>
        <dbReference type="EMBL" id="OQA61383.1"/>
    </source>
</evidence>
<evidence type="ECO:0000256" key="9">
    <source>
        <dbReference type="ARBA" id="ARBA00022785"/>
    </source>
</evidence>
<feature type="disulfide bond" description="Redox-active" evidence="17">
    <location>
        <begin position="165"/>
        <end position="167"/>
    </location>
</feature>
<evidence type="ECO:0000256" key="3">
    <source>
        <dbReference type="ARBA" id="ARBA00008207"/>
    </source>
</evidence>
<dbReference type="UniPathway" id="UPA00392"/>
<comment type="caution">
    <text evidence="18">The sequence shown here is derived from an EMBL/GenBank/DDBJ whole genome shotgun (WGS) entry which is preliminary data.</text>
</comment>
<dbReference type="GO" id="GO:0046872">
    <property type="term" value="F:metal ion binding"/>
    <property type="evidence" value="ECO:0007669"/>
    <property type="project" value="UniProtKB-KW"/>
</dbReference>
<proteinExistence type="inferred from homology"/>
<dbReference type="EMBL" id="MWBQ01000019">
    <property type="protein sequence ID" value="OQA61383.1"/>
    <property type="molecule type" value="Genomic_DNA"/>
</dbReference>
<feature type="binding site" evidence="17">
    <location>
        <position position="88"/>
    </location>
    <ligand>
        <name>[4Fe-4S] cluster</name>
        <dbReference type="ChEBI" id="CHEBI:49883"/>
    </ligand>
</feature>
<evidence type="ECO:0000256" key="15">
    <source>
        <dbReference type="ARBA" id="ARBA00031446"/>
    </source>
</evidence>
<keyword evidence="13 17" id="KW-1015">Disulfide bond</keyword>